<dbReference type="RefSeq" id="XP_012214074.1">
    <property type="nucleotide sequence ID" value="XM_012358651.1"/>
</dbReference>
<organism evidence="1 2">
    <name type="scientific">Coccidioides immitis (strain RS)</name>
    <name type="common">Valley fever fungus</name>
    <dbReference type="NCBI Taxonomy" id="246410"/>
    <lineage>
        <taxon>Eukaryota</taxon>
        <taxon>Fungi</taxon>
        <taxon>Dikarya</taxon>
        <taxon>Ascomycota</taxon>
        <taxon>Pezizomycotina</taxon>
        <taxon>Eurotiomycetes</taxon>
        <taxon>Eurotiomycetidae</taxon>
        <taxon>Onygenales</taxon>
        <taxon>Onygenaceae</taxon>
        <taxon>Coccidioides</taxon>
    </lineage>
</organism>
<accession>A0A0D8JU87</accession>
<gene>
    <name evidence="1" type="ORF">CIMG_11698</name>
</gene>
<reference evidence="2" key="1">
    <citation type="journal article" date="2009" name="Genome Res.">
        <title>Comparative genomic analyses of the human fungal pathogens Coccidioides and their relatives.</title>
        <authorList>
            <person name="Sharpton T.J."/>
            <person name="Stajich J.E."/>
            <person name="Rounsley S.D."/>
            <person name="Gardner M.J."/>
            <person name="Wortman J.R."/>
            <person name="Jordar V.S."/>
            <person name="Maiti R."/>
            <person name="Kodira C.D."/>
            <person name="Neafsey D.E."/>
            <person name="Zeng Q."/>
            <person name="Hung C.-Y."/>
            <person name="McMahan C."/>
            <person name="Muszewska A."/>
            <person name="Grynberg M."/>
            <person name="Mandel M.A."/>
            <person name="Kellner E.M."/>
            <person name="Barker B.M."/>
            <person name="Galgiani J.N."/>
            <person name="Orbach M.J."/>
            <person name="Kirkland T.N."/>
            <person name="Cole G.T."/>
            <person name="Henn M.R."/>
            <person name="Birren B.W."/>
            <person name="Taylor J.W."/>
        </authorList>
    </citation>
    <scope>NUCLEOTIDE SEQUENCE [LARGE SCALE GENOMIC DNA]</scope>
    <source>
        <strain evidence="2">RS</strain>
    </source>
</reference>
<evidence type="ECO:0000313" key="1">
    <source>
        <dbReference type="EMBL" id="KJF60526.1"/>
    </source>
</evidence>
<dbReference type="Proteomes" id="UP000001261">
    <property type="component" value="Unassembled WGS sequence"/>
</dbReference>
<evidence type="ECO:0000313" key="2">
    <source>
        <dbReference type="Proteomes" id="UP000001261"/>
    </source>
</evidence>
<protein>
    <submittedName>
        <fullName evidence="1">Uncharacterized protein</fullName>
    </submittedName>
</protein>
<dbReference type="AlphaFoldDB" id="A0A0D8JU87"/>
<dbReference type="GeneID" id="24163831"/>
<dbReference type="InParanoid" id="A0A0D8JU87"/>
<dbReference type="KEGG" id="cim:CIMG_11698"/>
<name>A0A0D8JU87_COCIM</name>
<proteinExistence type="predicted"/>
<dbReference type="VEuPathDB" id="FungiDB:CIMG_11698"/>
<reference evidence="2" key="2">
    <citation type="journal article" date="2010" name="Genome Res.">
        <title>Population genomic sequencing of Coccidioides fungi reveals recent hybridization and transposon control.</title>
        <authorList>
            <person name="Neafsey D.E."/>
            <person name="Barker B.M."/>
            <person name="Sharpton T.J."/>
            <person name="Stajich J.E."/>
            <person name="Park D.J."/>
            <person name="Whiston E."/>
            <person name="Hung C.-Y."/>
            <person name="McMahan C."/>
            <person name="White J."/>
            <person name="Sykes S."/>
            <person name="Heiman D."/>
            <person name="Young S."/>
            <person name="Zeng Q."/>
            <person name="Abouelleil A."/>
            <person name="Aftuck L."/>
            <person name="Bessette D."/>
            <person name="Brown A."/>
            <person name="FitzGerald M."/>
            <person name="Lui A."/>
            <person name="Macdonald J.P."/>
            <person name="Priest M."/>
            <person name="Orbach M.J."/>
            <person name="Galgiani J.N."/>
            <person name="Kirkland T.N."/>
            <person name="Cole G.T."/>
            <person name="Birren B.W."/>
            <person name="Henn M.R."/>
            <person name="Taylor J.W."/>
            <person name="Rounsley S.D."/>
        </authorList>
    </citation>
    <scope>GENOME REANNOTATION</scope>
    <source>
        <strain evidence="2">RS</strain>
    </source>
</reference>
<sequence length="115" mass="12568">MVVTKEMVKLVGWVAGALRMSVLKAGIQGIGFLHLLFYPQIYAFGEIDGSLRGMAKYQICVSSVVTDSIELCGAGIRGASRKHPKLKRWPYKMLKNSTPLTSAMMDETDQSGGQT</sequence>
<keyword evidence="2" id="KW-1185">Reference proteome</keyword>
<dbReference type="EMBL" id="GG704912">
    <property type="protein sequence ID" value="KJF60526.1"/>
    <property type="molecule type" value="Genomic_DNA"/>
</dbReference>